<reference evidence="1" key="1">
    <citation type="submission" date="2021-06" db="EMBL/GenBank/DDBJ databases">
        <authorList>
            <person name="Kallberg Y."/>
            <person name="Tangrot J."/>
            <person name="Rosling A."/>
        </authorList>
    </citation>
    <scope>NUCLEOTIDE SEQUENCE</scope>
    <source>
        <strain evidence="1">AU212A</strain>
    </source>
</reference>
<evidence type="ECO:0000313" key="2">
    <source>
        <dbReference type="Proteomes" id="UP000789860"/>
    </source>
</evidence>
<organism evidence="1 2">
    <name type="scientific">Scutellospora calospora</name>
    <dbReference type="NCBI Taxonomy" id="85575"/>
    <lineage>
        <taxon>Eukaryota</taxon>
        <taxon>Fungi</taxon>
        <taxon>Fungi incertae sedis</taxon>
        <taxon>Mucoromycota</taxon>
        <taxon>Glomeromycotina</taxon>
        <taxon>Glomeromycetes</taxon>
        <taxon>Diversisporales</taxon>
        <taxon>Gigasporaceae</taxon>
        <taxon>Scutellospora</taxon>
    </lineage>
</organism>
<keyword evidence="2" id="KW-1185">Reference proteome</keyword>
<name>A0ACA9LEE1_9GLOM</name>
<gene>
    <name evidence="1" type="ORF">SCALOS_LOCUS4258</name>
</gene>
<protein>
    <submittedName>
        <fullName evidence="1">11044_t:CDS:1</fullName>
    </submittedName>
</protein>
<accession>A0ACA9LEE1</accession>
<proteinExistence type="predicted"/>
<evidence type="ECO:0000313" key="1">
    <source>
        <dbReference type="EMBL" id="CAG8525939.1"/>
    </source>
</evidence>
<comment type="caution">
    <text evidence="1">The sequence shown here is derived from an EMBL/GenBank/DDBJ whole genome shotgun (WGS) entry which is preliminary data.</text>
</comment>
<sequence>FRFGYTLEEFMKLAPIQKGNIFQFFVYNLLTNNDILCWIYSTSIYCGDKNWEKISDGNIDLMVVYGHTKELPNVNIDNCEEASDIYFLFLGCYLTLNYMAQLKWKKDGSYLKVKEMREFISTVHSRPKNELCLLITTATLSKNAENEIVNFDEKDHVIICDYTETS</sequence>
<dbReference type="Proteomes" id="UP000789860">
    <property type="component" value="Unassembled WGS sequence"/>
</dbReference>
<dbReference type="EMBL" id="CAJVPM010005601">
    <property type="protein sequence ID" value="CAG8525939.1"/>
    <property type="molecule type" value="Genomic_DNA"/>
</dbReference>
<feature type="non-terminal residue" evidence="1">
    <location>
        <position position="1"/>
    </location>
</feature>